<organism evidence="2 3">
    <name type="scientific">Passalora fulva</name>
    <name type="common">Tomato leaf mold</name>
    <name type="synonym">Cladosporium fulvum</name>
    <dbReference type="NCBI Taxonomy" id="5499"/>
    <lineage>
        <taxon>Eukaryota</taxon>
        <taxon>Fungi</taxon>
        <taxon>Dikarya</taxon>
        <taxon>Ascomycota</taxon>
        <taxon>Pezizomycotina</taxon>
        <taxon>Dothideomycetes</taxon>
        <taxon>Dothideomycetidae</taxon>
        <taxon>Mycosphaerellales</taxon>
        <taxon>Mycosphaerellaceae</taxon>
        <taxon>Fulvia</taxon>
    </lineage>
</organism>
<dbReference type="GeneID" id="71990080"/>
<evidence type="ECO:0000313" key="3">
    <source>
        <dbReference type="Proteomes" id="UP000756132"/>
    </source>
</evidence>
<reference evidence="2" key="1">
    <citation type="submission" date="2021-12" db="EMBL/GenBank/DDBJ databases">
        <authorList>
            <person name="Zaccaron A."/>
            <person name="Stergiopoulos I."/>
        </authorList>
    </citation>
    <scope>NUCLEOTIDE SEQUENCE</scope>
    <source>
        <strain evidence="2">Race5_Kim</strain>
    </source>
</reference>
<feature type="compositionally biased region" description="Polar residues" evidence="1">
    <location>
        <begin position="20"/>
        <end position="37"/>
    </location>
</feature>
<evidence type="ECO:0000313" key="2">
    <source>
        <dbReference type="EMBL" id="UJO19903.1"/>
    </source>
</evidence>
<dbReference type="RefSeq" id="XP_047764269.1">
    <property type="nucleotide sequence ID" value="XM_047909350.1"/>
</dbReference>
<accession>A0A9Q8PCF1</accession>
<keyword evidence="3" id="KW-1185">Reference proteome</keyword>
<evidence type="ECO:0000256" key="1">
    <source>
        <dbReference type="SAM" id="MobiDB-lite"/>
    </source>
</evidence>
<feature type="region of interest" description="Disordered" evidence="1">
    <location>
        <begin position="20"/>
        <end position="48"/>
    </location>
</feature>
<reference evidence="2" key="2">
    <citation type="journal article" date="2022" name="Microb. Genom.">
        <title>A chromosome-scale genome assembly of the tomato pathogen Cladosporium fulvum reveals a compartmentalized genome architecture and the presence of a dispensable chromosome.</title>
        <authorList>
            <person name="Zaccaron A.Z."/>
            <person name="Chen L.H."/>
            <person name="Samaras A."/>
            <person name="Stergiopoulos I."/>
        </authorList>
    </citation>
    <scope>NUCLEOTIDE SEQUENCE</scope>
    <source>
        <strain evidence="2">Race5_Kim</strain>
    </source>
</reference>
<dbReference type="OrthoDB" id="10593543at2759"/>
<name>A0A9Q8PCF1_PASFU</name>
<gene>
    <name evidence="2" type="ORF">CLAFUR5_10202</name>
</gene>
<dbReference type="KEGG" id="ffu:CLAFUR5_10202"/>
<protein>
    <submittedName>
        <fullName evidence="2">Uncharacterized protein</fullName>
    </submittedName>
</protein>
<feature type="compositionally biased region" description="Polar residues" evidence="1">
    <location>
        <begin position="285"/>
        <end position="303"/>
    </location>
</feature>
<dbReference type="AlphaFoldDB" id="A0A9Q8PCF1"/>
<feature type="region of interest" description="Disordered" evidence="1">
    <location>
        <begin position="200"/>
        <end position="315"/>
    </location>
</feature>
<sequence length="335" mass="36850">MSRNGPYQWICLRAIKPRPQTRTLSTEYSPPENTQDPYPTPDEPTAKTADFKSYLQSQDTIHLSTTKHHLSAIRHTAQTIKSFASTLPSASRIALLQQTGTPPYTTSPFRAASNNPTIPTATLLAEIAKLDNNLTDLENTPYPSETDSAAVRKAEKFKKKLSLWTKREKEEELERLRAAEVSHRTRFMRSMEGLKPHVEALNEVGRRRRRRRGGAAAGGDGQDEGGLEGVARKVQTVGLGSGATEIEDEREEGGRVPNPFVGGVKQKEKKAVTDTVKTKQRKTATDTVNTSKDTTQAKETAPTTAADAVEVPKPKKKMTLAEMQASLSKQVSNSD</sequence>
<proteinExistence type="predicted"/>
<dbReference type="Proteomes" id="UP000756132">
    <property type="component" value="Chromosome 7"/>
</dbReference>
<dbReference type="EMBL" id="CP090169">
    <property type="protein sequence ID" value="UJO19903.1"/>
    <property type="molecule type" value="Genomic_DNA"/>
</dbReference>